<feature type="domain" description="RNA polymerase sigma factor 70 region 4 type 2" evidence="9">
    <location>
        <begin position="125"/>
        <end position="176"/>
    </location>
</feature>
<evidence type="ECO:0000313" key="11">
    <source>
        <dbReference type="Proteomes" id="UP001352223"/>
    </source>
</evidence>
<dbReference type="SUPFAM" id="SSF88946">
    <property type="entry name" value="Sigma2 domain of RNA polymerase sigma factors"/>
    <property type="match status" value="1"/>
</dbReference>
<dbReference type="RefSeq" id="WP_324774469.1">
    <property type="nucleotide sequence ID" value="NZ_BAAATS010000005.1"/>
</dbReference>
<dbReference type="InterPro" id="IPR039425">
    <property type="entry name" value="RNA_pol_sigma-70-like"/>
</dbReference>
<evidence type="ECO:0000256" key="5">
    <source>
        <dbReference type="ARBA" id="ARBA00023163"/>
    </source>
</evidence>
<evidence type="ECO:0000256" key="4">
    <source>
        <dbReference type="ARBA" id="ARBA00023125"/>
    </source>
</evidence>
<comment type="similarity">
    <text evidence="1 6">Belongs to the sigma-70 factor family. ECF subfamily.</text>
</comment>
<dbReference type="Gene3D" id="1.10.10.10">
    <property type="entry name" value="Winged helix-like DNA-binding domain superfamily/Winged helix DNA-binding domain"/>
    <property type="match status" value="1"/>
</dbReference>
<dbReference type="Gene3D" id="1.10.1740.10">
    <property type="match status" value="1"/>
</dbReference>
<dbReference type="PANTHER" id="PTHR43133">
    <property type="entry name" value="RNA POLYMERASE ECF-TYPE SIGMA FACTO"/>
    <property type="match status" value="1"/>
</dbReference>
<dbReference type="PANTHER" id="PTHR43133:SF62">
    <property type="entry name" value="RNA POLYMERASE SIGMA FACTOR SIGZ"/>
    <property type="match status" value="1"/>
</dbReference>
<evidence type="ECO:0000259" key="8">
    <source>
        <dbReference type="Pfam" id="PF04542"/>
    </source>
</evidence>
<comment type="caution">
    <text evidence="10">The sequence shown here is derived from an EMBL/GenBank/DDBJ whole genome shotgun (WGS) entry which is preliminary data.</text>
</comment>
<feature type="region of interest" description="Disordered" evidence="7">
    <location>
        <begin position="188"/>
        <end position="211"/>
    </location>
</feature>
<keyword evidence="2 6" id="KW-0805">Transcription regulation</keyword>
<dbReference type="InterPro" id="IPR007627">
    <property type="entry name" value="RNA_pol_sigma70_r2"/>
</dbReference>
<evidence type="ECO:0000256" key="3">
    <source>
        <dbReference type="ARBA" id="ARBA00023082"/>
    </source>
</evidence>
<keyword evidence="11" id="KW-1185">Reference proteome</keyword>
<dbReference type="EMBL" id="JAOZYB010000345">
    <property type="protein sequence ID" value="MEB3965835.1"/>
    <property type="molecule type" value="Genomic_DNA"/>
</dbReference>
<feature type="domain" description="RNA polymerase sigma-70 region 2" evidence="8">
    <location>
        <begin position="30"/>
        <end position="99"/>
    </location>
</feature>
<dbReference type="InterPro" id="IPR013325">
    <property type="entry name" value="RNA_pol_sigma_r2"/>
</dbReference>
<evidence type="ECO:0000259" key="9">
    <source>
        <dbReference type="Pfam" id="PF08281"/>
    </source>
</evidence>
<dbReference type="Proteomes" id="UP001352223">
    <property type="component" value="Unassembled WGS sequence"/>
</dbReference>
<dbReference type="InterPro" id="IPR036388">
    <property type="entry name" value="WH-like_DNA-bd_sf"/>
</dbReference>
<reference evidence="10 11" key="1">
    <citation type="submission" date="2022-10" db="EMBL/GenBank/DDBJ databases">
        <authorList>
            <person name="Xie J."/>
            <person name="Shen N."/>
        </authorList>
    </citation>
    <scope>NUCLEOTIDE SEQUENCE [LARGE SCALE GENOMIC DNA]</scope>
    <source>
        <strain evidence="10 11">DSM 41681</strain>
    </source>
</reference>
<dbReference type="SUPFAM" id="SSF88659">
    <property type="entry name" value="Sigma3 and sigma4 domains of RNA polymerase sigma factors"/>
    <property type="match status" value="1"/>
</dbReference>
<accession>A0ABU6CNA7</accession>
<sequence length="211" mass="23179">MSAAVQSVARAAHAPAETVARADATHLADLYLRWAPLVQRLARRALGDGRDAEDVTQQVFLAAWRGRDGYRPELGSAAAWLTGITRHHIADALASRTRRTALFDGLAARRAVAVEDTEGVLDRVLVARELARLPVQQRTVLWLAFYEDLTQPQIADRTGWPLGTVKSHARRGMGRLRTRLWEYGARPGRSASVRGSAPEVPEVLGVPRPRG</sequence>
<dbReference type="InterPro" id="IPR013249">
    <property type="entry name" value="RNA_pol_sigma70_r4_t2"/>
</dbReference>
<evidence type="ECO:0000256" key="2">
    <source>
        <dbReference type="ARBA" id="ARBA00023015"/>
    </source>
</evidence>
<dbReference type="InterPro" id="IPR000838">
    <property type="entry name" value="RNA_pol_sigma70_ECF_CS"/>
</dbReference>
<dbReference type="Pfam" id="PF08281">
    <property type="entry name" value="Sigma70_r4_2"/>
    <property type="match status" value="1"/>
</dbReference>
<keyword evidence="5 6" id="KW-0804">Transcription</keyword>
<dbReference type="CDD" id="cd06171">
    <property type="entry name" value="Sigma70_r4"/>
    <property type="match status" value="1"/>
</dbReference>
<organism evidence="10 11">
    <name type="scientific">Streptomyces kunmingensis</name>
    <dbReference type="NCBI Taxonomy" id="68225"/>
    <lineage>
        <taxon>Bacteria</taxon>
        <taxon>Bacillati</taxon>
        <taxon>Actinomycetota</taxon>
        <taxon>Actinomycetes</taxon>
        <taxon>Kitasatosporales</taxon>
        <taxon>Streptomycetaceae</taxon>
        <taxon>Streptomyces</taxon>
    </lineage>
</organism>
<keyword evidence="3 6" id="KW-0731">Sigma factor</keyword>
<evidence type="ECO:0000256" key="7">
    <source>
        <dbReference type="SAM" id="MobiDB-lite"/>
    </source>
</evidence>
<dbReference type="NCBIfam" id="TIGR02937">
    <property type="entry name" value="sigma70-ECF"/>
    <property type="match status" value="1"/>
</dbReference>
<evidence type="ECO:0000256" key="1">
    <source>
        <dbReference type="ARBA" id="ARBA00010641"/>
    </source>
</evidence>
<keyword evidence="4 6" id="KW-0238">DNA-binding</keyword>
<protein>
    <recommendedName>
        <fullName evidence="6">RNA polymerase sigma factor</fullName>
    </recommendedName>
</protein>
<dbReference type="Pfam" id="PF04542">
    <property type="entry name" value="Sigma70_r2"/>
    <property type="match status" value="1"/>
</dbReference>
<evidence type="ECO:0000313" key="10">
    <source>
        <dbReference type="EMBL" id="MEB3965835.1"/>
    </source>
</evidence>
<proteinExistence type="inferred from homology"/>
<name>A0ABU6CNA7_9ACTN</name>
<gene>
    <name evidence="10" type="ORF">OKJ48_37280</name>
</gene>
<evidence type="ECO:0000256" key="6">
    <source>
        <dbReference type="RuleBase" id="RU000716"/>
    </source>
</evidence>
<dbReference type="PROSITE" id="PS01063">
    <property type="entry name" value="SIGMA70_ECF"/>
    <property type="match status" value="1"/>
</dbReference>
<dbReference type="InterPro" id="IPR014284">
    <property type="entry name" value="RNA_pol_sigma-70_dom"/>
</dbReference>
<dbReference type="InterPro" id="IPR013324">
    <property type="entry name" value="RNA_pol_sigma_r3/r4-like"/>
</dbReference>